<evidence type="ECO:0000313" key="4">
    <source>
        <dbReference type="Proteomes" id="UP000743760"/>
    </source>
</evidence>
<feature type="transmembrane region" description="Helical" evidence="1">
    <location>
        <begin position="117"/>
        <end position="135"/>
    </location>
</feature>
<keyword evidence="1" id="KW-0472">Membrane</keyword>
<feature type="transmembrane region" description="Helical" evidence="1">
    <location>
        <begin position="94"/>
        <end position="111"/>
    </location>
</feature>
<proteinExistence type="predicted"/>
<keyword evidence="1" id="KW-0812">Transmembrane</keyword>
<feature type="transmembrane region" description="Helical" evidence="1">
    <location>
        <begin position="259"/>
        <end position="276"/>
    </location>
</feature>
<protein>
    <submittedName>
        <fullName evidence="3">DUF418 domain-containing protein</fullName>
    </submittedName>
</protein>
<dbReference type="Pfam" id="PF04235">
    <property type="entry name" value="DUF418"/>
    <property type="match status" value="1"/>
</dbReference>
<organism evidence="3 4">
    <name type="scientific">Brevibacterium epidermidis</name>
    <dbReference type="NCBI Taxonomy" id="1698"/>
    <lineage>
        <taxon>Bacteria</taxon>
        <taxon>Bacillati</taxon>
        <taxon>Actinomycetota</taxon>
        <taxon>Actinomycetes</taxon>
        <taxon>Micrococcales</taxon>
        <taxon>Brevibacteriaceae</taxon>
        <taxon>Brevibacterium</taxon>
    </lineage>
</organism>
<sequence length="352" mass="38419">MTETQTQLSSPSRERPRIAELDVVRGFALCGILVVNLPPIVELGVDGGALHFYRFYQDFVQNRFFPIFSFLFGIGFGLMWLNARDRSPRPRLALLRRFAFLGILGGLHQLLQPGEALLPYALAGIVVLLPATWIADRWRNVTISSLGIVLLIAGVATGGGMAVIPGLFLLGFAIGGSGLLRTVLSRPGRVAITGALTLAITIVGFVATDYLTRQINGWINAGLGLTMALTYIVVVLLLLRTPAEAVLRPVFAPLGRMALSNYIGATLILVAVRMAMPDLARFDDHGGYVAGLLICVAIIIVQIIVSTLWLRRFGQGPLEKLWRLVTWGRAKLSAMHRNQRREQPSALTSSRE</sequence>
<gene>
    <name evidence="3" type="ORF">K8V74_05170</name>
</gene>
<feature type="transmembrane region" description="Helical" evidence="1">
    <location>
        <begin position="218"/>
        <end position="239"/>
    </location>
</feature>
<evidence type="ECO:0000256" key="1">
    <source>
        <dbReference type="SAM" id="Phobius"/>
    </source>
</evidence>
<feature type="transmembrane region" description="Helical" evidence="1">
    <location>
        <begin position="23"/>
        <end position="44"/>
    </location>
</feature>
<dbReference type="PANTHER" id="PTHR30590">
    <property type="entry name" value="INNER MEMBRANE PROTEIN"/>
    <property type="match status" value="1"/>
</dbReference>
<feature type="transmembrane region" description="Helical" evidence="1">
    <location>
        <begin position="190"/>
        <end position="211"/>
    </location>
</feature>
<dbReference type="AlphaFoldDB" id="A0A9D2ZVZ4"/>
<dbReference type="InterPro" id="IPR052529">
    <property type="entry name" value="Bact_Transport_Assoc"/>
</dbReference>
<name>A0A9D2ZVZ4_BREEP</name>
<feature type="transmembrane region" description="Helical" evidence="1">
    <location>
        <begin position="64"/>
        <end position="82"/>
    </location>
</feature>
<accession>A0A9D2ZVZ4</accession>
<feature type="transmembrane region" description="Helical" evidence="1">
    <location>
        <begin position="288"/>
        <end position="310"/>
    </location>
</feature>
<evidence type="ECO:0000259" key="2">
    <source>
        <dbReference type="Pfam" id="PF04235"/>
    </source>
</evidence>
<dbReference type="EMBL" id="DYXR01000170">
    <property type="protein sequence ID" value="HJE77320.1"/>
    <property type="molecule type" value="Genomic_DNA"/>
</dbReference>
<dbReference type="PANTHER" id="PTHR30590:SF2">
    <property type="entry name" value="INNER MEMBRANE PROTEIN"/>
    <property type="match status" value="1"/>
</dbReference>
<comment type="caution">
    <text evidence="3">The sequence shown here is derived from an EMBL/GenBank/DDBJ whole genome shotgun (WGS) entry which is preliminary data.</text>
</comment>
<evidence type="ECO:0000313" key="3">
    <source>
        <dbReference type="EMBL" id="HJE77320.1"/>
    </source>
</evidence>
<reference evidence="3" key="1">
    <citation type="journal article" date="2021" name="PeerJ">
        <title>Extensive microbial diversity within the chicken gut microbiome revealed by metagenomics and culture.</title>
        <authorList>
            <person name="Gilroy R."/>
            <person name="Ravi A."/>
            <person name="Getino M."/>
            <person name="Pursley I."/>
            <person name="Horton D.L."/>
            <person name="Alikhan N.F."/>
            <person name="Baker D."/>
            <person name="Gharbi K."/>
            <person name="Hall N."/>
            <person name="Watson M."/>
            <person name="Adriaenssens E.M."/>
            <person name="Foster-Nyarko E."/>
            <person name="Jarju S."/>
            <person name="Secka A."/>
            <person name="Antonio M."/>
            <person name="Oren A."/>
            <person name="Chaudhuri R.R."/>
            <person name="La Ragione R."/>
            <person name="Hildebrand F."/>
            <person name="Pallen M.J."/>
        </authorList>
    </citation>
    <scope>NUCLEOTIDE SEQUENCE</scope>
    <source>
        <strain evidence="3">CHK139-4039</strain>
    </source>
</reference>
<feature type="transmembrane region" description="Helical" evidence="1">
    <location>
        <begin position="147"/>
        <end position="170"/>
    </location>
</feature>
<dbReference type="Proteomes" id="UP000743760">
    <property type="component" value="Unassembled WGS sequence"/>
</dbReference>
<reference evidence="3" key="2">
    <citation type="submission" date="2021-09" db="EMBL/GenBank/DDBJ databases">
        <authorList>
            <person name="Gilroy R."/>
        </authorList>
    </citation>
    <scope>NUCLEOTIDE SEQUENCE</scope>
    <source>
        <strain evidence="3">CHK139-4039</strain>
    </source>
</reference>
<dbReference type="InterPro" id="IPR007349">
    <property type="entry name" value="DUF418"/>
</dbReference>
<feature type="domain" description="DUF418" evidence="2">
    <location>
        <begin position="193"/>
        <end position="328"/>
    </location>
</feature>
<keyword evidence="1" id="KW-1133">Transmembrane helix</keyword>